<dbReference type="InterPro" id="IPR011047">
    <property type="entry name" value="Quinoprotein_ADH-like_sf"/>
</dbReference>
<reference evidence="5" key="1">
    <citation type="submission" date="2020-06" db="EMBL/GenBank/DDBJ databases">
        <title>Legume-microbial interactions unlock mineral nutrients during tropical forest succession.</title>
        <authorList>
            <person name="Epihov D.Z."/>
        </authorList>
    </citation>
    <scope>NUCLEOTIDE SEQUENCE [LARGE SCALE GENOMIC DNA]</scope>
    <source>
        <strain evidence="5">Pan2503</strain>
    </source>
</reference>
<dbReference type="InterPro" id="IPR002372">
    <property type="entry name" value="PQQ_rpt_dom"/>
</dbReference>
<dbReference type="Proteomes" id="UP000567293">
    <property type="component" value="Unassembled WGS sequence"/>
</dbReference>
<sequence length="313" mass="33612">ATLHVDGKDVPVVIQGNKSGLLYVLSRDTGQPVFPVEERPVPQTDVPGEITSPTQPFPVKPPPLAPQTLSADQAWGPTPEDRDWCRNYLAHLRNEGIFTPPSLEGTLMVPGNLGGMTWSGYAFDPKRSILVSNVNHLVAIARLIPREKYNARNSRAAEDGDYGDQLGAPYGLYRRFIQSPSDLPCSPPPWGMLTAVDMAEGKIRWQVPLGSMQDFGGTHSEPIPPGSISLGGPIVTAGGLVFIAGATDCFLRGFDTDTGKELWKAKLPACGNATPMTYRAAAADKQYLVIAAGGHPKITEEKLGDTLVAYTLP</sequence>
<accession>A0A7V8SX71</accession>
<keyword evidence="3" id="KW-0560">Oxidoreductase</keyword>
<evidence type="ECO:0000313" key="5">
    <source>
        <dbReference type="EMBL" id="MBA0085427.1"/>
    </source>
</evidence>
<evidence type="ECO:0000256" key="2">
    <source>
        <dbReference type="ARBA" id="ARBA00008156"/>
    </source>
</evidence>
<comment type="similarity">
    <text evidence="2">Belongs to the bacterial PQQ dehydrogenase family.</text>
</comment>
<dbReference type="Gene3D" id="2.140.10.10">
    <property type="entry name" value="Quinoprotein alcohol dehydrogenase-like superfamily"/>
    <property type="match status" value="1"/>
</dbReference>
<dbReference type="AlphaFoldDB" id="A0A7V8SX71"/>
<dbReference type="InterPro" id="IPR018391">
    <property type="entry name" value="PQQ_b-propeller_rpt"/>
</dbReference>
<dbReference type="GO" id="GO:0008876">
    <property type="term" value="F:quinoprotein glucose dehydrogenase activity"/>
    <property type="evidence" value="ECO:0007669"/>
    <property type="project" value="TreeGrafter"/>
</dbReference>
<evidence type="ECO:0000313" key="6">
    <source>
        <dbReference type="Proteomes" id="UP000567293"/>
    </source>
</evidence>
<dbReference type="SUPFAM" id="SSF50998">
    <property type="entry name" value="Quinoprotein alcohol dehydrogenase-like"/>
    <property type="match status" value="1"/>
</dbReference>
<evidence type="ECO:0000259" key="4">
    <source>
        <dbReference type="Pfam" id="PF01011"/>
    </source>
</evidence>
<organism evidence="5 6">
    <name type="scientific">Candidatus Acidiferrum panamense</name>
    <dbReference type="NCBI Taxonomy" id="2741543"/>
    <lineage>
        <taxon>Bacteria</taxon>
        <taxon>Pseudomonadati</taxon>
        <taxon>Acidobacteriota</taxon>
        <taxon>Terriglobia</taxon>
        <taxon>Candidatus Acidiferrales</taxon>
        <taxon>Candidatus Acidiferrum</taxon>
    </lineage>
</organism>
<feature type="non-terminal residue" evidence="5">
    <location>
        <position position="1"/>
    </location>
</feature>
<protein>
    <submittedName>
        <fullName evidence="5">PQQ-binding-like beta-propeller repeat protein</fullName>
    </submittedName>
</protein>
<evidence type="ECO:0000256" key="3">
    <source>
        <dbReference type="ARBA" id="ARBA00023002"/>
    </source>
</evidence>
<comment type="caution">
    <text evidence="5">The sequence shown here is derived from an EMBL/GenBank/DDBJ whole genome shotgun (WGS) entry which is preliminary data.</text>
</comment>
<dbReference type="PANTHER" id="PTHR32303:SF4">
    <property type="entry name" value="QUINOPROTEIN GLUCOSE DEHYDROGENASE"/>
    <property type="match status" value="1"/>
</dbReference>
<evidence type="ECO:0000256" key="1">
    <source>
        <dbReference type="ARBA" id="ARBA00001931"/>
    </source>
</evidence>
<keyword evidence="6" id="KW-1185">Reference proteome</keyword>
<dbReference type="EMBL" id="JACDQQ010001020">
    <property type="protein sequence ID" value="MBA0085427.1"/>
    <property type="molecule type" value="Genomic_DNA"/>
</dbReference>
<gene>
    <name evidence="5" type="ORF">HRJ53_10555</name>
</gene>
<dbReference type="SMART" id="SM00564">
    <property type="entry name" value="PQQ"/>
    <property type="match status" value="2"/>
</dbReference>
<comment type="cofactor">
    <cofactor evidence="1">
        <name>pyrroloquinoline quinone</name>
        <dbReference type="ChEBI" id="CHEBI:58442"/>
    </cofactor>
</comment>
<dbReference type="Pfam" id="PF01011">
    <property type="entry name" value="PQQ"/>
    <property type="match status" value="1"/>
</dbReference>
<feature type="domain" description="Pyrrolo-quinoline quinone repeat" evidence="4">
    <location>
        <begin position="2"/>
        <end position="287"/>
    </location>
</feature>
<proteinExistence type="inferred from homology"/>
<dbReference type="PANTHER" id="PTHR32303">
    <property type="entry name" value="QUINOPROTEIN ALCOHOL DEHYDROGENASE (CYTOCHROME C)"/>
    <property type="match status" value="1"/>
</dbReference>
<name>A0A7V8SX71_9BACT</name>